<keyword evidence="2 5" id="KW-0812">Transmembrane</keyword>
<evidence type="ECO:0000256" key="1">
    <source>
        <dbReference type="ARBA" id="ARBA00004370"/>
    </source>
</evidence>
<evidence type="ECO:0000259" key="6">
    <source>
        <dbReference type="PROSITE" id="PS50262"/>
    </source>
</evidence>
<evidence type="ECO:0000256" key="3">
    <source>
        <dbReference type="ARBA" id="ARBA00022989"/>
    </source>
</evidence>
<evidence type="ECO:0000256" key="4">
    <source>
        <dbReference type="ARBA" id="ARBA00023136"/>
    </source>
</evidence>
<dbReference type="Proteomes" id="UP000278807">
    <property type="component" value="Unassembled WGS sequence"/>
</dbReference>
<proteinExistence type="predicted"/>
<accession>A0A0R3TLC8</accession>
<dbReference type="WBParaSite" id="HNAJ_0000803901-mRNA-1">
    <property type="protein sequence ID" value="HNAJ_0000803901-mRNA-1"/>
    <property type="gene ID" value="HNAJ_0000803901"/>
</dbReference>
<dbReference type="EMBL" id="UZAE01012178">
    <property type="protein sequence ID" value="VDO03895.1"/>
    <property type="molecule type" value="Genomic_DNA"/>
</dbReference>
<gene>
    <name evidence="7" type="ORF">HNAJ_LOCUS8035</name>
</gene>
<evidence type="ECO:0000313" key="7">
    <source>
        <dbReference type="EMBL" id="VDO03895.1"/>
    </source>
</evidence>
<feature type="domain" description="G-protein coupled receptors family 1 profile" evidence="6">
    <location>
        <begin position="1"/>
        <end position="69"/>
    </location>
</feature>
<dbReference type="SUPFAM" id="SSF81321">
    <property type="entry name" value="Family A G protein-coupled receptor-like"/>
    <property type="match status" value="1"/>
</dbReference>
<dbReference type="GO" id="GO:0016020">
    <property type="term" value="C:membrane"/>
    <property type="evidence" value="ECO:0007669"/>
    <property type="project" value="UniProtKB-SubCell"/>
</dbReference>
<dbReference type="PROSITE" id="PS50262">
    <property type="entry name" value="G_PROTEIN_RECEP_F1_2"/>
    <property type="match status" value="1"/>
</dbReference>
<protein>
    <submittedName>
        <fullName evidence="9">G_PROTEIN_RECEP_F1_2 domain-containing protein</fullName>
    </submittedName>
</protein>
<evidence type="ECO:0000256" key="2">
    <source>
        <dbReference type="ARBA" id="ARBA00022692"/>
    </source>
</evidence>
<comment type="subcellular location">
    <subcellularLocation>
        <location evidence="1">Membrane</location>
    </subcellularLocation>
</comment>
<keyword evidence="8" id="KW-1185">Reference proteome</keyword>
<name>A0A0R3TLC8_RODNA</name>
<evidence type="ECO:0000256" key="5">
    <source>
        <dbReference type="SAM" id="Phobius"/>
    </source>
</evidence>
<dbReference type="Gene3D" id="1.20.1070.10">
    <property type="entry name" value="Rhodopsin 7-helix transmembrane proteins"/>
    <property type="match status" value="1"/>
</dbReference>
<dbReference type="STRING" id="102285.A0A0R3TLC8"/>
<feature type="transmembrane region" description="Helical" evidence="5">
    <location>
        <begin position="12"/>
        <end position="37"/>
    </location>
</feature>
<keyword evidence="4 5" id="KW-0472">Membrane</keyword>
<reference evidence="7 8" key="2">
    <citation type="submission" date="2018-11" db="EMBL/GenBank/DDBJ databases">
        <authorList>
            <consortium name="Pathogen Informatics"/>
        </authorList>
    </citation>
    <scope>NUCLEOTIDE SEQUENCE [LARGE SCALE GENOMIC DNA]</scope>
</reference>
<keyword evidence="3 5" id="KW-1133">Transmembrane helix</keyword>
<sequence>MCGTGRKKRMRFFILNLAITDIFVAIGAILPELILYIVKNFYAPEFVCRMVKYMQQLKVGSSRGFFALV</sequence>
<dbReference type="InterPro" id="IPR017452">
    <property type="entry name" value="GPCR_Rhodpsn_7TM"/>
</dbReference>
<dbReference type="OrthoDB" id="6283466at2759"/>
<dbReference type="AlphaFoldDB" id="A0A0R3TLC8"/>
<evidence type="ECO:0000313" key="9">
    <source>
        <dbReference type="WBParaSite" id="HNAJ_0000803901-mRNA-1"/>
    </source>
</evidence>
<evidence type="ECO:0000313" key="8">
    <source>
        <dbReference type="Proteomes" id="UP000278807"/>
    </source>
</evidence>
<organism evidence="9">
    <name type="scientific">Rodentolepis nana</name>
    <name type="common">Dwarf tapeworm</name>
    <name type="synonym">Hymenolepis nana</name>
    <dbReference type="NCBI Taxonomy" id="102285"/>
    <lineage>
        <taxon>Eukaryota</taxon>
        <taxon>Metazoa</taxon>
        <taxon>Spiralia</taxon>
        <taxon>Lophotrochozoa</taxon>
        <taxon>Platyhelminthes</taxon>
        <taxon>Cestoda</taxon>
        <taxon>Eucestoda</taxon>
        <taxon>Cyclophyllidea</taxon>
        <taxon>Hymenolepididae</taxon>
        <taxon>Rodentolepis</taxon>
    </lineage>
</organism>
<reference evidence="9" key="1">
    <citation type="submission" date="2017-02" db="UniProtKB">
        <authorList>
            <consortium name="WormBaseParasite"/>
        </authorList>
    </citation>
    <scope>IDENTIFICATION</scope>
</reference>